<organism evidence="11 12">
    <name type="scientific">Chrysochloris asiatica</name>
    <name type="common">Cape golden mole</name>
    <dbReference type="NCBI Taxonomy" id="185453"/>
    <lineage>
        <taxon>Eukaryota</taxon>
        <taxon>Metazoa</taxon>
        <taxon>Chordata</taxon>
        <taxon>Craniata</taxon>
        <taxon>Vertebrata</taxon>
        <taxon>Euteleostomi</taxon>
        <taxon>Mammalia</taxon>
        <taxon>Eutheria</taxon>
        <taxon>Afrotheria</taxon>
        <taxon>Chrysochloridae</taxon>
        <taxon>Chrysochlorinae</taxon>
        <taxon>Chrysochloris</taxon>
    </lineage>
</organism>
<keyword evidence="7 9" id="KW-0044">Antibiotic</keyword>
<comment type="subcellular location">
    <subcellularLocation>
        <location evidence="1 9">Secreted</location>
    </subcellularLocation>
</comment>
<feature type="chain" id="PRO_5039742936" description="Beta-defensin" evidence="9">
    <location>
        <begin position="21"/>
        <end position="119"/>
    </location>
</feature>
<dbReference type="Proteomes" id="UP000504623">
    <property type="component" value="Unplaced"/>
</dbReference>
<comment type="function">
    <text evidence="9">Has antibacterial activity.</text>
</comment>
<evidence type="ECO:0000256" key="8">
    <source>
        <dbReference type="ARBA" id="ARBA00023157"/>
    </source>
</evidence>
<feature type="signal peptide" evidence="9">
    <location>
        <begin position="1"/>
        <end position="20"/>
    </location>
</feature>
<evidence type="ECO:0000259" key="10">
    <source>
        <dbReference type="Pfam" id="PF13841"/>
    </source>
</evidence>
<name>A0A9B0WLA1_CHRAS</name>
<evidence type="ECO:0000313" key="12">
    <source>
        <dbReference type="RefSeq" id="XP_006860838.1"/>
    </source>
</evidence>
<gene>
    <name evidence="12" type="primary">DEFB125</name>
</gene>
<feature type="domain" description="Beta-defensin" evidence="10">
    <location>
        <begin position="26"/>
        <end position="56"/>
    </location>
</feature>
<dbReference type="GO" id="GO:0042742">
    <property type="term" value="P:defense response to bacterium"/>
    <property type="evidence" value="ECO:0007669"/>
    <property type="project" value="UniProtKB-UniRule"/>
</dbReference>
<proteinExistence type="inferred from homology"/>
<evidence type="ECO:0000256" key="5">
    <source>
        <dbReference type="ARBA" id="ARBA00022729"/>
    </source>
</evidence>
<dbReference type="Pfam" id="PF13841">
    <property type="entry name" value="Defensin_beta_2"/>
    <property type="match status" value="1"/>
</dbReference>
<dbReference type="InterPro" id="IPR050544">
    <property type="entry name" value="Beta-defensin"/>
</dbReference>
<protein>
    <recommendedName>
        <fullName evidence="9">Beta-defensin</fullName>
    </recommendedName>
</protein>
<dbReference type="OrthoDB" id="9835818at2759"/>
<evidence type="ECO:0000256" key="6">
    <source>
        <dbReference type="ARBA" id="ARBA00022940"/>
    </source>
</evidence>
<sequence>MNPLMLAFTICGSLALMAKAGWETQRCWKDDVGHCRKRCFKNERYKLLCKNKVTCCIPISAHIFTTKPPNRGIDIEERTTTTKVYSIPTIDDFITFKLFHTVKKISSKTHSSECTVNIG</sequence>
<evidence type="ECO:0000256" key="7">
    <source>
        <dbReference type="ARBA" id="ARBA00023022"/>
    </source>
</evidence>
<dbReference type="GeneID" id="102825841"/>
<dbReference type="RefSeq" id="XP_006860838.1">
    <property type="nucleotide sequence ID" value="XM_006860776.1"/>
</dbReference>
<dbReference type="PANTHER" id="PTHR15001">
    <property type="entry name" value="BETA-DEFENSIN 123-RELATED"/>
    <property type="match status" value="1"/>
</dbReference>
<dbReference type="GO" id="GO:0045087">
    <property type="term" value="P:innate immune response"/>
    <property type="evidence" value="ECO:0007669"/>
    <property type="project" value="InterPro"/>
</dbReference>
<evidence type="ECO:0000256" key="3">
    <source>
        <dbReference type="ARBA" id="ARBA00022525"/>
    </source>
</evidence>
<keyword evidence="8" id="KW-1015">Disulfide bond</keyword>
<accession>A0A9B0WLA1</accession>
<keyword evidence="5 9" id="KW-0732">Signal</keyword>
<dbReference type="AlphaFoldDB" id="A0A9B0WLA1"/>
<dbReference type="GO" id="GO:0005576">
    <property type="term" value="C:extracellular region"/>
    <property type="evidence" value="ECO:0007669"/>
    <property type="project" value="UniProtKB-SubCell"/>
</dbReference>
<evidence type="ECO:0000256" key="1">
    <source>
        <dbReference type="ARBA" id="ARBA00004613"/>
    </source>
</evidence>
<dbReference type="CTD" id="245938"/>
<dbReference type="InterPro" id="IPR025933">
    <property type="entry name" value="Beta_defensin_dom"/>
</dbReference>
<keyword evidence="6 9" id="KW-0211">Defensin</keyword>
<evidence type="ECO:0000256" key="9">
    <source>
        <dbReference type="RuleBase" id="RU231113"/>
    </source>
</evidence>
<keyword evidence="11" id="KW-1185">Reference proteome</keyword>
<evidence type="ECO:0000256" key="2">
    <source>
        <dbReference type="ARBA" id="ARBA00007371"/>
    </source>
</evidence>
<comment type="similarity">
    <text evidence="2 9">Belongs to the beta-defensin family.</text>
</comment>
<evidence type="ECO:0000256" key="4">
    <source>
        <dbReference type="ARBA" id="ARBA00022529"/>
    </source>
</evidence>
<dbReference type="PANTHER" id="PTHR15001:SF12">
    <property type="entry name" value="BETA-DEFENSIN 125"/>
    <property type="match status" value="1"/>
</dbReference>
<reference evidence="12" key="1">
    <citation type="submission" date="2025-08" db="UniProtKB">
        <authorList>
            <consortium name="RefSeq"/>
        </authorList>
    </citation>
    <scope>IDENTIFICATION</scope>
    <source>
        <tissue evidence="12">Spleen</tissue>
    </source>
</reference>
<keyword evidence="4 9" id="KW-0929">Antimicrobial</keyword>
<keyword evidence="3 9" id="KW-0964">Secreted</keyword>
<evidence type="ECO:0000313" key="11">
    <source>
        <dbReference type="Proteomes" id="UP000504623"/>
    </source>
</evidence>